<dbReference type="EMBL" id="QRHG01000005">
    <property type="protein sequence ID" value="RHF62471.1"/>
    <property type="molecule type" value="Genomic_DNA"/>
</dbReference>
<dbReference type="Proteomes" id="UP000260793">
    <property type="component" value="Unassembled WGS sequence"/>
</dbReference>
<organism evidence="1 3">
    <name type="scientific">[Ruminococcus] lactaris</name>
    <dbReference type="NCBI Taxonomy" id="46228"/>
    <lineage>
        <taxon>Bacteria</taxon>
        <taxon>Bacillati</taxon>
        <taxon>Bacillota</taxon>
        <taxon>Clostridia</taxon>
        <taxon>Lachnospirales</taxon>
        <taxon>Lachnospiraceae</taxon>
        <taxon>Mediterraneibacter</taxon>
    </lineage>
</organism>
<name>A0A3E4LN60_9FIRM</name>
<protein>
    <submittedName>
        <fullName evidence="1">Uncharacterized protein</fullName>
    </submittedName>
</protein>
<proteinExistence type="predicted"/>
<dbReference type="AlphaFoldDB" id="A0A3E4LN60"/>
<dbReference type="RefSeq" id="WP_117688338.1">
    <property type="nucleotide sequence ID" value="NZ_CATYQD010000037.1"/>
</dbReference>
<gene>
    <name evidence="2" type="ORF">DW672_02660</name>
    <name evidence="1" type="ORF">DXD17_09765</name>
</gene>
<evidence type="ECO:0000313" key="3">
    <source>
        <dbReference type="Proteomes" id="UP000260793"/>
    </source>
</evidence>
<evidence type="ECO:0000313" key="4">
    <source>
        <dbReference type="Proteomes" id="UP000284902"/>
    </source>
</evidence>
<reference evidence="3 4" key="1">
    <citation type="submission" date="2018-08" db="EMBL/GenBank/DDBJ databases">
        <title>A genome reference for cultivated species of the human gut microbiota.</title>
        <authorList>
            <person name="Zou Y."/>
            <person name="Xue W."/>
            <person name="Luo G."/>
        </authorList>
    </citation>
    <scope>NUCLEOTIDE SEQUENCE [LARGE SCALE GENOMIC DNA]</scope>
    <source>
        <strain evidence="2 4">AM25-1LB</strain>
        <strain evidence="1 3">TF11-7</strain>
    </source>
</reference>
<comment type="caution">
    <text evidence="1">The sequence shown here is derived from an EMBL/GenBank/DDBJ whole genome shotgun (WGS) entry which is preliminary data.</text>
</comment>
<dbReference type="EMBL" id="QSQN01000025">
    <property type="protein sequence ID" value="RGK38532.1"/>
    <property type="molecule type" value="Genomic_DNA"/>
</dbReference>
<accession>A0A3E4LN60</accession>
<evidence type="ECO:0000313" key="1">
    <source>
        <dbReference type="EMBL" id="RGK38532.1"/>
    </source>
</evidence>
<sequence>MHQYQLKKTKEISKIICNQCGREISVINGRPEKEVLCVEHTWGYFSEKDGENHRFDLCEECYDRLLKGFLIPAEIEK</sequence>
<dbReference type="Proteomes" id="UP000284902">
    <property type="component" value="Unassembled WGS sequence"/>
</dbReference>
<evidence type="ECO:0000313" key="2">
    <source>
        <dbReference type="EMBL" id="RHF62471.1"/>
    </source>
</evidence>